<dbReference type="OrthoDB" id="1103324at2759"/>
<dbReference type="InterPro" id="IPR036396">
    <property type="entry name" value="Cyt_P450_sf"/>
</dbReference>
<dbReference type="AlphaFoldDB" id="A0A9P5LCC5"/>
<feature type="binding site" description="axial binding residue" evidence="6">
    <location>
        <position position="106"/>
    </location>
    <ligand>
        <name>heme</name>
        <dbReference type="ChEBI" id="CHEBI:30413"/>
    </ligand>
    <ligandPart>
        <name>Fe</name>
        <dbReference type="ChEBI" id="CHEBI:18248"/>
    </ligandPart>
</feature>
<evidence type="ECO:0000256" key="4">
    <source>
        <dbReference type="ARBA" id="ARBA00023004"/>
    </source>
</evidence>
<dbReference type="PANTHER" id="PTHR46300">
    <property type="entry name" value="P450, PUTATIVE (EUROFUNG)-RELATED-RELATED"/>
    <property type="match status" value="1"/>
</dbReference>
<dbReference type="GO" id="GO:0005506">
    <property type="term" value="F:iron ion binding"/>
    <property type="evidence" value="ECO:0007669"/>
    <property type="project" value="InterPro"/>
</dbReference>
<dbReference type="Gene3D" id="1.10.630.10">
    <property type="entry name" value="Cytochrome P450"/>
    <property type="match status" value="1"/>
</dbReference>
<dbReference type="Pfam" id="PF00067">
    <property type="entry name" value="p450"/>
    <property type="match status" value="1"/>
</dbReference>
<accession>A0A9P5LCC5</accession>
<reference evidence="8" key="1">
    <citation type="submission" date="2020-03" db="EMBL/GenBank/DDBJ databases">
        <title>Draft Genome Sequence of Cylindrodendrum hubeiense.</title>
        <authorList>
            <person name="Buettner E."/>
            <person name="Kellner H."/>
        </authorList>
    </citation>
    <scope>NUCLEOTIDE SEQUENCE</scope>
    <source>
        <strain evidence="8">IHI 201604</strain>
    </source>
</reference>
<dbReference type="GO" id="GO:0016705">
    <property type="term" value="F:oxidoreductase activity, acting on paired donors, with incorporation or reduction of molecular oxygen"/>
    <property type="evidence" value="ECO:0007669"/>
    <property type="project" value="InterPro"/>
</dbReference>
<dbReference type="PANTHER" id="PTHR46300:SF2">
    <property type="entry name" value="CYTOCHROME P450 MONOOXYGENASE ALNH-RELATED"/>
    <property type="match status" value="1"/>
</dbReference>
<dbReference type="EMBL" id="JAANBB010000336">
    <property type="protein sequence ID" value="KAF7543860.1"/>
    <property type="molecule type" value="Genomic_DNA"/>
</dbReference>
<evidence type="ECO:0000313" key="8">
    <source>
        <dbReference type="EMBL" id="KAF7543860.1"/>
    </source>
</evidence>
<dbReference type="InterPro" id="IPR002401">
    <property type="entry name" value="Cyt_P450_E_grp-I"/>
</dbReference>
<gene>
    <name evidence="8" type="ORF">G7Z17_g10399</name>
</gene>
<dbReference type="PRINTS" id="PR00463">
    <property type="entry name" value="EP450I"/>
</dbReference>
<comment type="cofactor">
    <cofactor evidence="6">
        <name>heme</name>
        <dbReference type="ChEBI" id="CHEBI:30413"/>
    </cofactor>
</comment>
<dbReference type="PROSITE" id="PS00086">
    <property type="entry name" value="CYTOCHROME_P450"/>
    <property type="match status" value="1"/>
</dbReference>
<dbReference type="Proteomes" id="UP000722485">
    <property type="component" value="Unassembled WGS sequence"/>
</dbReference>
<keyword evidence="2 6" id="KW-0479">Metal-binding</keyword>
<dbReference type="InterPro" id="IPR050364">
    <property type="entry name" value="Cytochrome_P450_fung"/>
</dbReference>
<organism evidence="8 9">
    <name type="scientific">Cylindrodendrum hubeiense</name>
    <dbReference type="NCBI Taxonomy" id="595255"/>
    <lineage>
        <taxon>Eukaryota</taxon>
        <taxon>Fungi</taxon>
        <taxon>Dikarya</taxon>
        <taxon>Ascomycota</taxon>
        <taxon>Pezizomycotina</taxon>
        <taxon>Sordariomycetes</taxon>
        <taxon>Hypocreomycetidae</taxon>
        <taxon>Hypocreales</taxon>
        <taxon>Nectriaceae</taxon>
        <taxon>Cylindrodendrum</taxon>
    </lineage>
</organism>
<dbReference type="GO" id="GO:0020037">
    <property type="term" value="F:heme binding"/>
    <property type="evidence" value="ECO:0007669"/>
    <property type="project" value="InterPro"/>
</dbReference>
<keyword evidence="9" id="KW-1185">Reference proteome</keyword>
<dbReference type="GO" id="GO:0004497">
    <property type="term" value="F:monooxygenase activity"/>
    <property type="evidence" value="ECO:0007669"/>
    <property type="project" value="UniProtKB-KW"/>
</dbReference>
<evidence type="ECO:0000256" key="2">
    <source>
        <dbReference type="ARBA" id="ARBA00022723"/>
    </source>
</evidence>
<evidence type="ECO:0008006" key="10">
    <source>
        <dbReference type="Google" id="ProtNLM"/>
    </source>
</evidence>
<evidence type="ECO:0000256" key="1">
    <source>
        <dbReference type="ARBA" id="ARBA00010617"/>
    </source>
</evidence>
<name>A0A9P5LCC5_9HYPO</name>
<keyword evidence="5 7" id="KW-0503">Monooxygenase</keyword>
<evidence type="ECO:0000256" key="6">
    <source>
        <dbReference type="PIRSR" id="PIRSR602401-1"/>
    </source>
</evidence>
<dbReference type="InterPro" id="IPR017972">
    <property type="entry name" value="Cyt_P450_CS"/>
</dbReference>
<evidence type="ECO:0000313" key="9">
    <source>
        <dbReference type="Proteomes" id="UP000722485"/>
    </source>
</evidence>
<protein>
    <recommendedName>
        <fullName evidence="10">Cytochrome P450</fullName>
    </recommendedName>
</protein>
<evidence type="ECO:0000256" key="3">
    <source>
        <dbReference type="ARBA" id="ARBA00023002"/>
    </source>
</evidence>
<proteinExistence type="inferred from homology"/>
<keyword evidence="3 7" id="KW-0560">Oxidoreductase</keyword>
<evidence type="ECO:0000256" key="7">
    <source>
        <dbReference type="RuleBase" id="RU000461"/>
    </source>
</evidence>
<comment type="similarity">
    <text evidence="1 7">Belongs to the cytochrome P450 family.</text>
</comment>
<dbReference type="SUPFAM" id="SSF48264">
    <property type="entry name" value="Cytochrome P450"/>
    <property type="match status" value="1"/>
</dbReference>
<dbReference type="InterPro" id="IPR001128">
    <property type="entry name" value="Cyt_P450"/>
</dbReference>
<evidence type="ECO:0000256" key="5">
    <source>
        <dbReference type="ARBA" id="ARBA00023033"/>
    </source>
</evidence>
<sequence>MDDQDRLQYVRMCMKETLRWMPTTILGAVPHAVTQDDIYNGCLIPKGAGVLNNVWSIHMDEDRHPEPRRFNPERYRSDILSLGDSASSGDPAKCDQFTFGAGRRICPGIHFAERSFFLGILRMLWAFNIEPVLDEAGEPILPDLDKLTKGFVCMLEEFPAKITQRSEVKKAMVM</sequence>
<keyword evidence="4 6" id="KW-0408">Iron</keyword>
<keyword evidence="6 7" id="KW-0349">Heme</keyword>
<comment type="caution">
    <text evidence="8">The sequence shown here is derived from an EMBL/GenBank/DDBJ whole genome shotgun (WGS) entry which is preliminary data.</text>
</comment>